<evidence type="ECO:0000256" key="1">
    <source>
        <dbReference type="SAM" id="Phobius"/>
    </source>
</evidence>
<keyword evidence="1" id="KW-0812">Transmembrane</keyword>
<gene>
    <name evidence="2" type="ORF">DPMN_134913</name>
</gene>
<evidence type="ECO:0000313" key="3">
    <source>
        <dbReference type="Proteomes" id="UP000828390"/>
    </source>
</evidence>
<reference evidence="2" key="1">
    <citation type="journal article" date="2019" name="bioRxiv">
        <title>The Genome of the Zebra Mussel, Dreissena polymorpha: A Resource for Invasive Species Research.</title>
        <authorList>
            <person name="McCartney M.A."/>
            <person name="Auch B."/>
            <person name="Kono T."/>
            <person name="Mallez S."/>
            <person name="Zhang Y."/>
            <person name="Obille A."/>
            <person name="Becker A."/>
            <person name="Abrahante J.E."/>
            <person name="Garbe J."/>
            <person name="Badalamenti J.P."/>
            <person name="Herman A."/>
            <person name="Mangelson H."/>
            <person name="Liachko I."/>
            <person name="Sullivan S."/>
            <person name="Sone E.D."/>
            <person name="Koren S."/>
            <person name="Silverstein K.A.T."/>
            <person name="Beckman K.B."/>
            <person name="Gohl D.M."/>
        </authorList>
    </citation>
    <scope>NUCLEOTIDE SEQUENCE</scope>
    <source>
        <strain evidence="2">Duluth1</strain>
        <tissue evidence="2">Whole animal</tissue>
    </source>
</reference>
<accession>A0A9D4FX18</accession>
<dbReference type="AlphaFoldDB" id="A0A9D4FX18"/>
<keyword evidence="1" id="KW-1133">Transmembrane helix</keyword>
<name>A0A9D4FX18_DREPO</name>
<keyword evidence="1" id="KW-0472">Membrane</keyword>
<proteinExistence type="predicted"/>
<protein>
    <submittedName>
        <fullName evidence="2">Uncharacterized protein</fullName>
    </submittedName>
</protein>
<sequence>MSQIWQIGLEVVSQLAKFVQLILGDRVSLSDVDWQKNPNDLSYLSDSAAFFYVGCQLLQGWLLLAIILQLWKETNFRF</sequence>
<feature type="transmembrane region" description="Helical" evidence="1">
    <location>
        <begin position="49"/>
        <end position="71"/>
    </location>
</feature>
<comment type="caution">
    <text evidence="2">The sequence shown here is derived from an EMBL/GenBank/DDBJ whole genome shotgun (WGS) entry which is preliminary data.</text>
</comment>
<reference evidence="2" key="2">
    <citation type="submission" date="2020-11" db="EMBL/GenBank/DDBJ databases">
        <authorList>
            <person name="McCartney M.A."/>
            <person name="Auch B."/>
            <person name="Kono T."/>
            <person name="Mallez S."/>
            <person name="Becker A."/>
            <person name="Gohl D.M."/>
            <person name="Silverstein K.A.T."/>
            <person name="Koren S."/>
            <person name="Bechman K.B."/>
            <person name="Herman A."/>
            <person name="Abrahante J.E."/>
            <person name="Garbe J."/>
        </authorList>
    </citation>
    <scope>NUCLEOTIDE SEQUENCE</scope>
    <source>
        <strain evidence="2">Duluth1</strain>
        <tissue evidence="2">Whole animal</tissue>
    </source>
</reference>
<evidence type="ECO:0000313" key="2">
    <source>
        <dbReference type="EMBL" id="KAH3806590.1"/>
    </source>
</evidence>
<keyword evidence="3" id="KW-1185">Reference proteome</keyword>
<dbReference type="EMBL" id="JAIWYP010000006">
    <property type="protein sequence ID" value="KAH3806590.1"/>
    <property type="molecule type" value="Genomic_DNA"/>
</dbReference>
<organism evidence="2 3">
    <name type="scientific">Dreissena polymorpha</name>
    <name type="common">Zebra mussel</name>
    <name type="synonym">Mytilus polymorpha</name>
    <dbReference type="NCBI Taxonomy" id="45954"/>
    <lineage>
        <taxon>Eukaryota</taxon>
        <taxon>Metazoa</taxon>
        <taxon>Spiralia</taxon>
        <taxon>Lophotrochozoa</taxon>
        <taxon>Mollusca</taxon>
        <taxon>Bivalvia</taxon>
        <taxon>Autobranchia</taxon>
        <taxon>Heteroconchia</taxon>
        <taxon>Euheterodonta</taxon>
        <taxon>Imparidentia</taxon>
        <taxon>Neoheterodontei</taxon>
        <taxon>Myida</taxon>
        <taxon>Dreissenoidea</taxon>
        <taxon>Dreissenidae</taxon>
        <taxon>Dreissena</taxon>
    </lineage>
</organism>
<dbReference type="Proteomes" id="UP000828390">
    <property type="component" value="Unassembled WGS sequence"/>
</dbReference>